<accession>A0A0N5D3N8</accession>
<keyword evidence="2" id="KW-0472">Membrane</keyword>
<keyword evidence="4" id="KW-1185">Reference proteome</keyword>
<feature type="compositionally biased region" description="Low complexity" evidence="1">
    <location>
        <begin position="152"/>
        <end position="165"/>
    </location>
</feature>
<dbReference type="Proteomes" id="UP000276776">
    <property type="component" value="Unassembled WGS sequence"/>
</dbReference>
<evidence type="ECO:0000313" key="5">
    <source>
        <dbReference type="WBParaSite" id="TCLT_0000755201-mRNA-1"/>
    </source>
</evidence>
<dbReference type="OMA" id="CKNGIIM"/>
<name>A0A0N5D3N8_THECL</name>
<reference evidence="3 4" key="2">
    <citation type="submission" date="2018-11" db="EMBL/GenBank/DDBJ databases">
        <authorList>
            <consortium name="Pathogen Informatics"/>
        </authorList>
    </citation>
    <scope>NUCLEOTIDE SEQUENCE [LARGE SCALE GENOMIC DNA]</scope>
</reference>
<dbReference type="WBParaSite" id="TCLT_0000755201-mRNA-1">
    <property type="protein sequence ID" value="TCLT_0000755201-mRNA-1"/>
    <property type="gene ID" value="TCLT_0000755201"/>
</dbReference>
<keyword evidence="2" id="KW-1133">Transmembrane helix</keyword>
<reference evidence="5" key="1">
    <citation type="submission" date="2017-02" db="UniProtKB">
        <authorList>
            <consortium name="WormBaseParasite"/>
        </authorList>
    </citation>
    <scope>IDENTIFICATION</scope>
</reference>
<evidence type="ECO:0000313" key="3">
    <source>
        <dbReference type="EMBL" id="VDN05008.1"/>
    </source>
</evidence>
<feature type="region of interest" description="Disordered" evidence="1">
    <location>
        <begin position="146"/>
        <end position="197"/>
    </location>
</feature>
<sequence>RSNKWLTDLLNRTVFQNILFFSYTTSFNDSDILLNRTKRESIIEQRSCSKFQLELILIPLSIAMIPLGLSALLLCVCCCGPKESRGKVPEMFRKKAEIDAKDAYEIDDYEFTCKDGIVMRKDSKKTRFSTSISFIELNSVNYDMSNHDMHDNNTNTDSSNNGDNSVINKHSECHHLPQQTNSKRTRFSDNVDILGES</sequence>
<protein>
    <submittedName>
        <fullName evidence="5">Sushi domain-containing protein</fullName>
    </submittedName>
</protein>
<dbReference type="AlphaFoldDB" id="A0A0N5D3N8"/>
<dbReference type="OrthoDB" id="5837388at2759"/>
<gene>
    <name evidence="3" type="ORF">TCLT_LOCUS7541</name>
</gene>
<dbReference type="EMBL" id="UYYF01004519">
    <property type="protein sequence ID" value="VDN05008.1"/>
    <property type="molecule type" value="Genomic_DNA"/>
</dbReference>
<evidence type="ECO:0000256" key="2">
    <source>
        <dbReference type="SAM" id="Phobius"/>
    </source>
</evidence>
<keyword evidence="2" id="KW-0812">Transmembrane</keyword>
<evidence type="ECO:0000256" key="1">
    <source>
        <dbReference type="SAM" id="MobiDB-lite"/>
    </source>
</evidence>
<organism evidence="5">
    <name type="scientific">Thelazia callipaeda</name>
    <name type="common">Oriental eyeworm</name>
    <name type="synonym">Parasitic nematode</name>
    <dbReference type="NCBI Taxonomy" id="103827"/>
    <lineage>
        <taxon>Eukaryota</taxon>
        <taxon>Metazoa</taxon>
        <taxon>Ecdysozoa</taxon>
        <taxon>Nematoda</taxon>
        <taxon>Chromadorea</taxon>
        <taxon>Rhabditida</taxon>
        <taxon>Spirurina</taxon>
        <taxon>Spiruromorpha</taxon>
        <taxon>Thelazioidea</taxon>
        <taxon>Thelaziidae</taxon>
        <taxon>Thelazia</taxon>
    </lineage>
</organism>
<proteinExistence type="predicted"/>
<feature type="transmembrane region" description="Helical" evidence="2">
    <location>
        <begin position="55"/>
        <end position="74"/>
    </location>
</feature>
<evidence type="ECO:0000313" key="4">
    <source>
        <dbReference type="Proteomes" id="UP000276776"/>
    </source>
</evidence>